<dbReference type="InterPro" id="IPR036188">
    <property type="entry name" value="FAD/NAD-bd_sf"/>
</dbReference>
<dbReference type="InterPro" id="IPR039650">
    <property type="entry name" value="HdrA-like"/>
</dbReference>
<organism evidence="6 7">
    <name type="scientific">Tumebacillus lacus</name>
    <dbReference type="NCBI Taxonomy" id="2995335"/>
    <lineage>
        <taxon>Bacteria</taxon>
        <taxon>Bacillati</taxon>
        <taxon>Bacillota</taxon>
        <taxon>Bacilli</taxon>
        <taxon>Bacillales</taxon>
        <taxon>Alicyclobacillaceae</taxon>
        <taxon>Tumebacillus</taxon>
    </lineage>
</organism>
<keyword evidence="5" id="KW-0411">Iron-sulfur</keyword>
<evidence type="ECO:0000256" key="5">
    <source>
        <dbReference type="ARBA" id="ARBA00023014"/>
    </source>
</evidence>
<keyword evidence="7" id="KW-1185">Reference proteome</keyword>
<keyword evidence="3" id="KW-0560">Oxidoreductase</keyword>
<dbReference type="SUPFAM" id="SSF51905">
    <property type="entry name" value="FAD/NAD(P)-binding domain"/>
    <property type="match status" value="1"/>
</dbReference>
<name>A0ABT3X272_9BACL</name>
<dbReference type="Pfam" id="PF12831">
    <property type="entry name" value="FAD_oxidored"/>
    <property type="match status" value="1"/>
</dbReference>
<keyword evidence="2" id="KW-0479">Metal-binding</keyword>
<comment type="caution">
    <text evidence="6">The sequence shown here is derived from an EMBL/GenBank/DDBJ whole genome shotgun (WGS) entry which is preliminary data.</text>
</comment>
<gene>
    <name evidence="6" type="ORF">OS242_13755</name>
</gene>
<sequence>MKRIYALWILVLVLMLLPLAGIVHIRTQETNASVKPETPGQYDLIVVGAEPEGVVAAVAAARRGLKTLLLEERDGPGGLMIYGALNYLDLAAHNNQNVNGGLFAEWHRSVGSQPVIDIDKGQDAFLQMIEGEPNLTFLPQTRFKQALTSDDGSELNGIVTESKANGEQVFFGKRFIDSTEDADLAAQAGVPHTIGQEDIGRRTEMAVTLMIHLKHVDWDGIKKAFAAKKFGGGEINGNAAWGFWKITDAYRPQSPRARLRGLNIGRNSDGTIYINALQILGVDGLDAAQKREAYEIAKQETGHVLTFLRKEVPVAFEHAEIASYPQQLYVRETRHIQAEYNLQIEDVWENRDQWDSVGYGAYPVDIQATSAEKDDVVVIDPAQYAIPFRSLVPQKVDRLLVASRASGYSSLAAGSARTIPTGMTAGEAAGVAAALSIQHGIGFREMSRDPEMIEKLRGELKRGGALVEPFTLPYPYQGAWFYPQLKRLYQQGLIFAGYDNHLQEHQPMTEQEFARLYERLWKKGQGADPEGLKARIAVLKPTAAPLTGDKMALYAMAFAKQPLNSKEAWKIAVVNEWIDRELQARSPQKRALTRAEGYYQVVRLHDLMKERSH</sequence>
<keyword evidence="1" id="KW-0004">4Fe-4S</keyword>
<dbReference type="RefSeq" id="WP_267152259.1">
    <property type="nucleotide sequence ID" value="NZ_JAPMLT010000008.1"/>
</dbReference>
<proteinExistence type="predicted"/>
<dbReference type="PANTHER" id="PTHR43498:SF1">
    <property type="entry name" value="COB--COM HETERODISULFIDE REDUCTASE IRON-SULFUR SUBUNIT A"/>
    <property type="match status" value="1"/>
</dbReference>
<evidence type="ECO:0000256" key="1">
    <source>
        <dbReference type="ARBA" id="ARBA00022485"/>
    </source>
</evidence>
<evidence type="ECO:0000313" key="7">
    <source>
        <dbReference type="Proteomes" id="UP001208017"/>
    </source>
</evidence>
<dbReference type="EMBL" id="JAPMLT010000008">
    <property type="protein sequence ID" value="MCX7571010.1"/>
    <property type="molecule type" value="Genomic_DNA"/>
</dbReference>
<accession>A0ABT3X272</accession>
<evidence type="ECO:0000256" key="2">
    <source>
        <dbReference type="ARBA" id="ARBA00022723"/>
    </source>
</evidence>
<dbReference type="Gene3D" id="3.50.50.60">
    <property type="entry name" value="FAD/NAD(P)-binding domain"/>
    <property type="match status" value="1"/>
</dbReference>
<evidence type="ECO:0000256" key="3">
    <source>
        <dbReference type="ARBA" id="ARBA00023002"/>
    </source>
</evidence>
<evidence type="ECO:0000256" key="4">
    <source>
        <dbReference type="ARBA" id="ARBA00023004"/>
    </source>
</evidence>
<dbReference type="PANTHER" id="PTHR43498">
    <property type="entry name" value="FERREDOXIN:COB-COM HETERODISULFIDE REDUCTASE SUBUNIT A"/>
    <property type="match status" value="1"/>
</dbReference>
<evidence type="ECO:0000313" key="6">
    <source>
        <dbReference type="EMBL" id="MCX7571010.1"/>
    </source>
</evidence>
<dbReference type="Proteomes" id="UP001208017">
    <property type="component" value="Unassembled WGS sequence"/>
</dbReference>
<protein>
    <submittedName>
        <fullName evidence="6">FAD-dependent oxidoreductase</fullName>
    </submittedName>
</protein>
<reference evidence="6 7" key="1">
    <citation type="submission" date="2022-11" db="EMBL/GenBank/DDBJ databases">
        <title>Study of microbial diversity in lake waters.</title>
        <authorList>
            <person name="Zhang J."/>
        </authorList>
    </citation>
    <scope>NUCLEOTIDE SEQUENCE [LARGE SCALE GENOMIC DNA]</scope>
    <source>
        <strain evidence="6 7">DT12</strain>
    </source>
</reference>
<keyword evidence="4" id="KW-0408">Iron</keyword>